<dbReference type="AlphaFoldDB" id="A0AAF1KMP6"/>
<gene>
    <name evidence="1" type="ORF">GXW79_16495</name>
</gene>
<comment type="caution">
    <text evidence="1">The sequence shown here is derived from an EMBL/GenBank/DDBJ whole genome shotgun (WGS) entry which is preliminary data.</text>
</comment>
<keyword evidence="2" id="KW-1185">Reference proteome</keyword>
<evidence type="ECO:0000313" key="2">
    <source>
        <dbReference type="Proteomes" id="UP001196068"/>
    </source>
</evidence>
<dbReference type="RefSeq" id="WP_211875548.1">
    <property type="nucleotide sequence ID" value="NZ_JAAEDH010000021.1"/>
</dbReference>
<reference evidence="1" key="2">
    <citation type="journal article" date="2021" name="Syst. Appl. Microbiol.">
        <title>Roseomonas hellenica sp. nov., isolated from roots of wild-growing Alkanna tinctoria.</title>
        <authorList>
            <person name="Rat A."/>
            <person name="Naranjo H.D."/>
            <person name="Lebbe L."/>
            <person name="Cnockaert M."/>
            <person name="Krigas N."/>
            <person name="Grigoriadou K."/>
            <person name="Maloupa E."/>
            <person name="Willems A."/>
        </authorList>
    </citation>
    <scope>NUCLEOTIDE SEQUENCE</scope>
    <source>
        <strain evidence="1">LMG 28251</strain>
    </source>
</reference>
<organism evidence="1 2">
    <name type="scientific">Plastoroseomonas arctica</name>
    <dbReference type="NCBI Taxonomy" id="1509237"/>
    <lineage>
        <taxon>Bacteria</taxon>
        <taxon>Pseudomonadati</taxon>
        <taxon>Pseudomonadota</taxon>
        <taxon>Alphaproteobacteria</taxon>
        <taxon>Acetobacterales</taxon>
        <taxon>Acetobacteraceae</taxon>
        <taxon>Plastoroseomonas</taxon>
    </lineage>
</organism>
<dbReference type="Proteomes" id="UP001196068">
    <property type="component" value="Unassembled WGS sequence"/>
</dbReference>
<dbReference type="EMBL" id="JAAEDH010000021">
    <property type="protein sequence ID" value="MBR0656681.1"/>
    <property type="molecule type" value="Genomic_DNA"/>
</dbReference>
<evidence type="ECO:0000313" key="1">
    <source>
        <dbReference type="EMBL" id="MBR0656681.1"/>
    </source>
</evidence>
<sequence length="205" mass="22005">MRIAYTREGQPLPVFEAGDFVRIKRDDLGSPIAYRGGEWGSVVSVDAHTADVQLAGFSRPATATLPYARAVPSSWLAPCDARGAAILLDQRDVSRSGLRASQFDDRAARGPGGVQDNAAPVQVGDLVRMRRDEEGEFVTARAGDWGEVLSVGAGQLDIRFAGFSRPKTAGMPVARGIPARLVEPCDRQGRAAAPVATLRAVHRWR</sequence>
<reference evidence="1" key="1">
    <citation type="submission" date="2020-01" db="EMBL/GenBank/DDBJ databases">
        <authorList>
            <person name="Rat A."/>
        </authorList>
    </citation>
    <scope>NUCLEOTIDE SEQUENCE</scope>
    <source>
        <strain evidence="1">LMG 28251</strain>
    </source>
</reference>
<accession>A0AAF1KMP6</accession>
<proteinExistence type="predicted"/>
<name>A0AAF1KMP6_9PROT</name>
<protein>
    <submittedName>
        <fullName evidence="1">Uncharacterized protein</fullName>
    </submittedName>
</protein>